<evidence type="ECO:0000256" key="2">
    <source>
        <dbReference type="PROSITE-ProRule" id="PRU00339"/>
    </source>
</evidence>
<dbReference type="GO" id="GO:0101031">
    <property type="term" value="C:protein folding chaperone complex"/>
    <property type="evidence" value="ECO:0007669"/>
    <property type="project" value="TreeGrafter"/>
</dbReference>
<dbReference type="STRING" id="50990.A0A4Y7QDS9"/>
<feature type="region of interest" description="Disordered" evidence="3">
    <location>
        <begin position="468"/>
        <end position="553"/>
    </location>
</feature>
<dbReference type="VEuPathDB" id="FungiDB:BD410DRAFT_896049"/>
<evidence type="ECO:0000256" key="3">
    <source>
        <dbReference type="SAM" id="MobiDB-lite"/>
    </source>
</evidence>
<feature type="compositionally biased region" description="Basic residues" evidence="3">
    <location>
        <begin position="1"/>
        <end position="12"/>
    </location>
</feature>
<dbReference type="OrthoDB" id="420195at2759"/>
<name>A0A4Y7QDS9_9AGAM</name>
<dbReference type="EMBL" id="ML170163">
    <property type="protein sequence ID" value="TDL25853.1"/>
    <property type="molecule type" value="Genomic_DNA"/>
</dbReference>
<sequence length="631" mass="70430">MPMKYSHVKKRSASATPRKSTKSSSNLPYPGQSHRNPTPHIDRSISQAMTAVSELERAISRILILRYEQDICRLYSTRLHNVALVYLPKLMLDCIDISSPGWVAANAECDEIKDFFRGAISMDMRQAGERVATKSVLWSYTALRHFAMSNNVPICQKRGLHSLRLLPHYDALKAHLDTLNAMPVATFAKPTHLPSLDESVELLEEDLSRKRNKSGPAWDNWKMKVRIGYERLVDTLWSVAREFDVRGYGLILREKLTTKWCDCGCSTDHLGEVCERTVREEEEESGVRPGKEREWDGRGSGIFGWQTDEEEDIWEMDLDFGGLEPEECEDPEMTIGELMEWRYFKAERSKELGNKAFRQGDYEVAIKRYTDAHDTEPELPHYQLNIAAAHLKLQNWMQAEKACNLALSQHKSGKGYWRRAKARRMMGRIADATKDIRAVLKIQPTNTEAIAELLELVPSEATTLKPRTLSRGASKVPESVSLSSSTASASSSSATSSASGSSASASRGPGSPNGSTSSGRKGKGKTKSNGNGNGHADGISQGTSSSSSPTYTHELDTSIFRPTTKPYSKPLPFDLVDLDFRKLRISTIPLQVEMPVLGPSANGKGKGPSFDMRIETYSYPTWERCKVQRAD</sequence>
<dbReference type="InterPro" id="IPR011990">
    <property type="entry name" value="TPR-like_helical_dom_sf"/>
</dbReference>
<dbReference type="InterPro" id="IPR019734">
    <property type="entry name" value="TPR_rpt"/>
</dbReference>
<feature type="repeat" description="TPR" evidence="2">
    <location>
        <begin position="346"/>
        <end position="379"/>
    </location>
</feature>
<keyword evidence="5" id="KW-1185">Reference proteome</keyword>
<evidence type="ECO:0000313" key="4">
    <source>
        <dbReference type="EMBL" id="TDL25853.1"/>
    </source>
</evidence>
<feature type="compositionally biased region" description="Low complexity" evidence="3">
    <location>
        <begin position="479"/>
        <end position="519"/>
    </location>
</feature>
<evidence type="ECO:0008006" key="6">
    <source>
        <dbReference type="Google" id="ProtNLM"/>
    </source>
</evidence>
<gene>
    <name evidence="4" type="ORF">BD410DRAFT_896049</name>
</gene>
<dbReference type="PANTHER" id="PTHR46423:SF1">
    <property type="entry name" value="RNA POLYMERASE II-ASSOCIATED PROTEIN 3"/>
    <property type="match status" value="1"/>
</dbReference>
<feature type="region of interest" description="Disordered" evidence="3">
    <location>
        <begin position="1"/>
        <end position="41"/>
    </location>
</feature>
<accession>A0A4Y7QDS9</accession>
<organism evidence="4 5">
    <name type="scientific">Rickenella mellea</name>
    <dbReference type="NCBI Taxonomy" id="50990"/>
    <lineage>
        <taxon>Eukaryota</taxon>
        <taxon>Fungi</taxon>
        <taxon>Dikarya</taxon>
        <taxon>Basidiomycota</taxon>
        <taxon>Agaricomycotina</taxon>
        <taxon>Agaricomycetes</taxon>
        <taxon>Hymenochaetales</taxon>
        <taxon>Rickenellaceae</taxon>
        <taxon>Rickenella</taxon>
    </lineage>
</organism>
<reference evidence="4 5" key="1">
    <citation type="submission" date="2018-06" db="EMBL/GenBank/DDBJ databases">
        <title>A transcriptomic atlas of mushroom development highlights an independent origin of complex multicellularity.</title>
        <authorList>
            <consortium name="DOE Joint Genome Institute"/>
            <person name="Krizsan K."/>
            <person name="Almasi E."/>
            <person name="Merenyi Z."/>
            <person name="Sahu N."/>
            <person name="Viragh M."/>
            <person name="Koszo T."/>
            <person name="Mondo S."/>
            <person name="Kiss B."/>
            <person name="Balint B."/>
            <person name="Kues U."/>
            <person name="Barry K."/>
            <person name="Hegedus J.C."/>
            <person name="Henrissat B."/>
            <person name="Johnson J."/>
            <person name="Lipzen A."/>
            <person name="Ohm R."/>
            <person name="Nagy I."/>
            <person name="Pangilinan J."/>
            <person name="Yan J."/>
            <person name="Xiong Y."/>
            <person name="Grigoriev I.V."/>
            <person name="Hibbett D.S."/>
            <person name="Nagy L.G."/>
        </authorList>
    </citation>
    <scope>NUCLEOTIDE SEQUENCE [LARGE SCALE GENOMIC DNA]</scope>
    <source>
        <strain evidence="4 5">SZMC22713</strain>
    </source>
</reference>
<dbReference type="Gene3D" id="1.25.40.10">
    <property type="entry name" value="Tetratricopeptide repeat domain"/>
    <property type="match status" value="1"/>
</dbReference>
<feature type="compositionally biased region" description="Polar residues" evidence="3">
    <location>
        <begin position="13"/>
        <end position="27"/>
    </location>
</feature>
<dbReference type="SMART" id="SM00028">
    <property type="entry name" value="TPR"/>
    <property type="match status" value="3"/>
</dbReference>
<keyword evidence="1 2" id="KW-0802">TPR repeat</keyword>
<evidence type="ECO:0000256" key="1">
    <source>
        <dbReference type="ARBA" id="ARBA00022803"/>
    </source>
</evidence>
<dbReference type="PANTHER" id="PTHR46423">
    <property type="entry name" value="RNA POLYMERASE II-ASSOCIATED PROTEIN 3"/>
    <property type="match status" value="1"/>
</dbReference>
<protein>
    <recommendedName>
        <fullName evidence="6">TPR-like protein</fullName>
    </recommendedName>
</protein>
<proteinExistence type="predicted"/>
<dbReference type="InterPro" id="IPR051966">
    <property type="entry name" value="RPAP3"/>
</dbReference>
<dbReference type="PROSITE" id="PS50005">
    <property type="entry name" value="TPR"/>
    <property type="match status" value="1"/>
</dbReference>
<dbReference type="SUPFAM" id="SSF48452">
    <property type="entry name" value="TPR-like"/>
    <property type="match status" value="1"/>
</dbReference>
<evidence type="ECO:0000313" key="5">
    <source>
        <dbReference type="Proteomes" id="UP000294933"/>
    </source>
</evidence>
<dbReference type="AlphaFoldDB" id="A0A4Y7QDS9"/>
<dbReference type="Proteomes" id="UP000294933">
    <property type="component" value="Unassembled WGS sequence"/>
</dbReference>